<comment type="caution">
    <text evidence="2">The sequence shown here is derived from an EMBL/GenBank/DDBJ whole genome shotgun (WGS) entry which is preliminary data.</text>
</comment>
<evidence type="ECO:0000313" key="2">
    <source>
        <dbReference type="EMBL" id="KAK2583309.1"/>
    </source>
</evidence>
<protein>
    <submittedName>
        <fullName evidence="2">Uncharacterized protein</fullName>
    </submittedName>
</protein>
<organism evidence="2 3">
    <name type="scientific">Odynerus spinipes</name>
    <dbReference type="NCBI Taxonomy" id="1348599"/>
    <lineage>
        <taxon>Eukaryota</taxon>
        <taxon>Metazoa</taxon>
        <taxon>Ecdysozoa</taxon>
        <taxon>Arthropoda</taxon>
        <taxon>Hexapoda</taxon>
        <taxon>Insecta</taxon>
        <taxon>Pterygota</taxon>
        <taxon>Neoptera</taxon>
        <taxon>Endopterygota</taxon>
        <taxon>Hymenoptera</taxon>
        <taxon>Apocrita</taxon>
        <taxon>Aculeata</taxon>
        <taxon>Vespoidea</taxon>
        <taxon>Vespidae</taxon>
        <taxon>Eumeninae</taxon>
        <taxon>Odynerus</taxon>
    </lineage>
</organism>
<accession>A0AAD9VQT4</accession>
<reference evidence="2" key="1">
    <citation type="submission" date="2021-08" db="EMBL/GenBank/DDBJ databases">
        <authorList>
            <person name="Misof B."/>
            <person name="Oliver O."/>
            <person name="Podsiadlowski L."/>
            <person name="Donath A."/>
            <person name="Peters R."/>
            <person name="Mayer C."/>
            <person name="Rust J."/>
            <person name="Gunkel S."/>
            <person name="Lesny P."/>
            <person name="Martin S."/>
            <person name="Oeyen J.P."/>
            <person name="Petersen M."/>
            <person name="Panagiotis P."/>
            <person name="Wilbrandt J."/>
            <person name="Tanja T."/>
        </authorList>
    </citation>
    <scope>NUCLEOTIDE SEQUENCE</scope>
    <source>
        <strain evidence="2">GBR_01_08_01A</strain>
        <tissue evidence="2">Thorax + abdomen</tissue>
    </source>
</reference>
<evidence type="ECO:0000313" key="3">
    <source>
        <dbReference type="Proteomes" id="UP001258017"/>
    </source>
</evidence>
<proteinExistence type="predicted"/>
<dbReference type="AlphaFoldDB" id="A0AAD9VQT4"/>
<evidence type="ECO:0000256" key="1">
    <source>
        <dbReference type="SAM" id="MobiDB-lite"/>
    </source>
</evidence>
<gene>
    <name evidence="2" type="ORF">KPH14_009311</name>
</gene>
<reference evidence="2" key="2">
    <citation type="journal article" date="2023" name="Commun. Biol.">
        <title>Intrasexual cuticular hydrocarbon dimorphism in a wasp sheds light on hydrocarbon biosynthesis genes in Hymenoptera.</title>
        <authorList>
            <person name="Moris V.C."/>
            <person name="Podsiadlowski L."/>
            <person name="Martin S."/>
            <person name="Oeyen J.P."/>
            <person name="Donath A."/>
            <person name="Petersen M."/>
            <person name="Wilbrandt J."/>
            <person name="Misof B."/>
            <person name="Liedtke D."/>
            <person name="Thamm M."/>
            <person name="Scheiner R."/>
            <person name="Schmitt T."/>
            <person name="Niehuis O."/>
        </authorList>
    </citation>
    <scope>NUCLEOTIDE SEQUENCE</scope>
    <source>
        <strain evidence="2">GBR_01_08_01A</strain>
    </source>
</reference>
<keyword evidence="3" id="KW-1185">Reference proteome</keyword>
<name>A0AAD9VQT4_9HYME</name>
<feature type="region of interest" description="Disordered" evidence="1">
    <location>
        <begin position="46"/>
        <end position="66"/>
    </location>
</feature>
<sequence>MSSNAERLCLERLQREALECLDTFPSKVVELNVIIEEYMPESAKSNSNKANVIHPRTRSPSTLSSLGNYKPNSPDFDVTTYYSLSTCDRNRTRHGICKRRCHRIHGGNRTTIRRYPGALGQLVAFLFGRLALYTKKIILTPSYFVIDNIVPMLFQKPELKNVQCGPSTNWNTNLPVHRTTGVKADSTIVGNFINTMRPAAVQLIADTTMLKRWLQALAVIKTSLESIELTNASRTTETIDCWAYELFFHLKYLQANRTRRPPEKVTEPKEPKDCDDVTHLNLWHRMVQLRNNYIILYETLNNNQKILDLASTEVS</sequence>
<dbReference type="Proteomes" id="UP001258017">
    <property type="component" value="Unassembled WGS sequence"/>
</dbReference>
<dbReference type="EMBL" id="JAIFRP010000030">
    <property type="protein sequence ID" value="KAK2583309.1"/>
    <property type="molecule type" value="Genomic_DNA"/>
</dbReference>